<organism evidence="5 6">
    <name type="scientific">Symmachiella dynata</name>
    <dbReference type="NCBI Taxonomy" id="2527995"/>
    <lineage>
        <taxon>Bacteria</taxon>
        <taxon>Pseudomonadati</taxon>
        <taxon>Planctomycetota</taxon>
        <taxon>Planctomycetia</taxon>
        <taxon>Planctomycetales</taxon>
        <taxon>Planctomycetaceae</taxon>
        <taxon>Symmachiella</taxon>
    </lineage>
</organism>
<dbReference type="AlphaFoldDB" id="A0A517ZLW7"/>
<dbReference type="InterPro" id="IPR036397">
    <property type="entry name" value="RNaseH_sf"/>
</dbReference>
<dbReference type="Pfam" id="PF00929">
    <property type="entry name" value="RNase_T"/>
    <property type="match status" value="1"/>
</dbReference>
<dbReference type="Proteomes" id="UP000319383">
    <property type="component" value="Chromosome"/>
</dbReference>
<keyword evidence="2" id="KW-0378">Hydrolase</keyword>
<sequence length="200" mass="22671">MLVQAPAIKTVSHNTNVNFMDNIGHYLVVDLEATCSNDGSIPRDKMETIEIGAVMVEAESLQPVDEFQSFIRPVRYRQLSDFCRELTSIAQQEVDAAEGFCQVFSRFVQWSVGFADPLFCSWGDYDRHQLRQDCAHHGTAYPFGDEHLNLKAQFSKNLGIRKRLGMAKAIRRVGLELTGTHHRGIDDARNIARLLPHIVR</sequence>
<reference evidence="5 6" key="1">
    <citation type="submission" date="2019-02" db="EMBL/GenBank/DDBJ databases">
        <title>Deep-cultivation of Planctomycetes and their phenomic and genomic characterization uncovers novel biology.</title>
        <authorList>
            <person name="Wiegand S."/>
            <person name="Jogler M."/>
            <person name="Boedeker C."/>
            <person name="Pinto D."/>
            <person name="Vollmers J."/>
            <person name="Rivas-Marin E."/>
            <person name="Kohn T."/>
            <person name="Peeters S.H."/>
            <person name="Heuer A."/>
            <person name="Rast P."/>
            <person name="Oberbeckmann S."/>
            <person name="Bunk B."/>
            <person name="Jeske O."/>
            <person name="Meyerdierks A."/>
            <person name="Storesund J.E."/>
            <person name="Kallscheuer N."/>
            <person name="Luecker S."/>
            <person name="Lage O.M."/>
            <person name="Pohl T."/>
            <person name="Merkel B.J."/>
            <person name="Hornburger P."/>
            <person name="Mueller R.-W."/>
            <person name="Bruemmer F."/>
            <person name="Labrenz M."/>
            <person name="Spormann A.M."/>
            <person name="Op den Camp H."/>
            <person name="Overmann J."/>
            <person name="Amann R."/>
            <person name="Jetten M.S.M."/>
            <person name="Mascher T."/>
            <person name="Medema M.H."/>
            <person name="Devos D.P."/>
            <person name="Kaster A.-K."/>
            <person name="Ovreas L."/>
            <person name="Rohde M."/>
            <person name="Galperin M.Y."/>
            <person name="Jogler C."/>
        </authorList>
    </citation>
    <scope>NUCLEOTIDE SEQUENCE [LARGE SCALE GENOMIC DNA]</scope>
    <source>
        <strain evidence="5 6">Mal52</strain>
    </source>
</reference>
<dbReference type="GO" id="GO:0000175">
    <property type="term" value="F:3'-5'-RNA exonuclease activity"/>
    <property type="evidence" value="ECO:0007669"/>
    <property type="project" value="InterPro"/>
</dbReference>
<gene>
    <name evidence="5" type="ORF">Mal52_19480</name>
</gene>
<dbReference type="SMART" id="SM00479">
    <property type="entry name" value="EXOIII"/>
    <property type="match status" value="1"/>
</dbReference>
<proteinExistence type="predicted"/>
<protein>
    <submittedName>
        <fullName evidence="5">Sporulation inhibitor KapD</fullName>
    </submittedName>
</protein>
<evidence type="ECO:0000313" key="6">
    <source>
        <dbReference type="Proteomes" id="UP000319383"/>
    </source>
</evidence>
<evidence type="ECO:0000259" key="4">
    <source>
        <dbReference type="SMART" id="SM00479"/>
    </source>
</evidence>
<dbReference type="EMBL" id="CP036276">
    <property type="protein sequence ID" value="QDU43473.1"/>
    <property type="molecule type" value="Genomic_DNA"/>
</dbReference>
<evidence type="ECO:0000256" key="2">
    <source>
        <dbReference type="ARBA" id="ARBA00022801"/>
    </source>
</evidence>
<dbReference type="InterPro" id="IPR013520">
    <property type="entry name" value="Ribonucl_H"/>
</dbReference>
<dbReference type="GO" id="GO:0003676">
    <property type="term" value="F:nucleic acid binding"/>
    <property type="evidence" value="ECO:0007669"/>
    <property type="project" value="InterPro"/>
</dbReference>
<dbReference type="Gene3D" id="3.30.420.10">
    <property type="entry name" value="Ribonuclease H-like superfamily/Ribonuclease H"/>
    <property type="match status" value="1"/>
</dbReference>
<dbReference type="InterPro" id="IPR047201">
    <property type="entry name" value="ERI-1_3'hExo-like"/>
</dbReference>
<dbReference type="InterPro" id="IPR051274">
    <property type="entry name" value="3-5_Exoribonuclease"/>
</dbReference>
<evidence type="ECO:0000256" key="3">
    <source>
        <dbReference type="ARBA" id="ARBA00022839"/>
    </source>
</evidence>
<dbReference type="CDD" id="cd06133">
    <property type="entry name" value="ERI-1_3'hExo_like"/>
    <property type="match status" value="1"/>
</dbReference>
<dbReference type="InterPro" id="IPR012337">
    <property type="entry name" value="RNaseH-like_sf"/>
</dbReference>
<evidence type="ECO:0000256" key="1">
    <source>
        <dbReference type="ARBA" id="ARBA00022722"/>
    </source>
</evidence>
<name>A0A517ZLW7_9PLAN</name>
<accession>A0A517ZLW7</accession>
<keyword evidence="3" id="KW-0269">Exonuclease</keyword>
<dbReference type="GO" id="GO:0006259">
    <property type="term" value="P:DNA metabolic process"/>
    <property type="evidence" value="ECO:0007669"/>
    <property type="project" value="UniProtKB-ARBA"/>
</dbReference>
<feature type="domain" description="Exonuclease" evidence="4">
    <location>
        <begin position="25"/>
        <end position="200"/>
    </location>
</feature>
<dbReference type="SUPFAM" id="SSF53098">
    <property type="entry name" value="Ribonuclease H-like"/>
    <property type="match status" value="1"/>
</dbReference>
<dbReference type="KEGG" id="sdyn:Mal52_19480"/>
<keyword evidence="6" id="KW-1185">Reference proteome</keyword>
<dbReference type="PANTHER" id="PTHR23044">
    <property type="entry name" value="3'-5' EXONUCLEASE ERI1-RELATED"/>
    <property type="match status" value="1"/>
</dbReference>
<evidence type="ECO:0000313" key="5">
    <source>
        <dbReference type="EMBL" id="QDU43473.1"/>
    </source>
</evidence>
<keyword evidence="1" id="KW-0540">Nuclease</keyword>
<dbReference type="PANTHER" id="PTHR23044:SF61">
    <property type="entry name" value="3'-5' EXORIBONUCLEASE 1-RELATED"/>
    <property type="match status" value="1"/>
</dbReference>